<dbReference type="Proteomes" id="UP001145114">
    <property type="component" value="Unassembled WGS sequence"/>
</dbReference>
<evidence type="ECO:0000313" key="1">
    <source>
        <dbReference type="EMBL" id="KAJ1676054.1"/>
    </source>
</evidence>
<gene>
    <name evidence="1" type="ORF">EV182_000047</name>
</gene>
<evidence type="ECO:0000313" key="2">
    <source>
        <dbReference type="Proteomes" id="UP001145114"/>
    </source>
</evidence>
<name>A0ACC1HNZ4_9FUNG</name>
<keyword evidence="2" id="KW-1185">Reference proteome</keyword>
<accession>A0ACC1HNZ4</accession>
<proteinExistence type="predicted"/>
<reference evidence="1" key="1">
    <citation type="submission" date="2022-06" db="EMBL/GenBank/DDBJ databases">
        <title>Phylogenomic reconstructions and comparative analyses of Kickxellomycotina fungi.</title>
        <authorList>
            <person name="Reynolds N.K."/>
            <person name="Stajich J.E."/>
            <person name="Barry K."/>
            <person name="Grigoriev I.V."/>
            <person name="Crous P."/>
            <person name="Smith M.E."/>
        </authorList>
    </citation>
    <scope>NUCLEOTIDE SEQUENCE</scope>
    <source>
        <strain evidence="1">RSA 2271</strain>
    </source>
</reference>
<organism evidence="1 2">
    <name type="scientific">Spiromyces aspiralis</name>
    <dbReference type="NCBI Taxonomy" id="68401"/>
    <lineage>
        <taxon>Eukaryota</taxon>
        <taxon>Fungi</taxon>
        <taxon>Fungi incertae sedis</taxon>
        <taxon>Zoopagomycota</taxon>
        <taxon>Kickxellomycotina</taxon>
        <taxon>Kickxellomycetes</taxon>
        <taxon>Kickxellales</taxon>
        <taxon>Kickxellaceae</taxon>
        <taxon>Spiromyces</taxon>
    </lineage>
</organism>
<comment type="caution">
    <text evidence="1">The sequence shown here is derived from an EMBL/GenBank/DDBJ whole genome shotgun (WGS) entry which is preliminary data.</text>
</comment>
<protein>
    <submittedName>
        <fullName evidence="1">Uncharacterized protein</fullName>
    </submittedName>
</protein>
<dbReference type="EMBL" id="JAMZIH010005143">
    <property type="protein sequence ID" value="KAJ1676054.1"/>
    <property type="molecule type" value="Genomic_DNA"/>
</dbReference>
<sequence length="300" mass="32674">MVSNPTTPAANDGCIDIASPLTPDDKRAAVPFDTSLLDRLTPTMKKFTLTDKVAVVTGGARGLGFNMCQALAEVGIRGIAIMDLQQEVGEESASELSEQSGVDVRFYRIDVRDAAAVNLAVQNIVEHYGRIDVLINSAGTAQSRIPAENYDIEMFRRQIDVNLTGSFIVAQAVAREMIKGNRGGSIIFIASMSSTIVNYPQEQCCYNATKAGVAHLTKSLAAEWARYNIRVNAISPGYMNTALNRVPGIDYYKNIWIENTPQKRLGNIDEINHLAVYLASDASTFMTGSQLLIDGGFHVY</sequence>